<name>X0QBG1_RHOWR</name>
<comment type="caution">
    <text evidence="5">The sequence shown here is derived from an EMBL/GenBank/DDBJ whole genome shotgun (WGS) entry which is preliminary data.</text>
</comment>
<dbReference type="Gene3D" id="3.40.50.300">
    <property type="entry name" value="P-loop containing nucleotide triphosphate hydrolases"/>
    <property type="match status" value="1"/>
</dbReference>
<protein>
    <recommendedName>
        <fullName evidence="7">Helicase</fullName>
    </recommendedName>
</protein>
<feature type="domain" description="Helicase C-terminal" evidence="4">
    <location>
        <begin position="595"/>
        <end position="758"/>
    </location>
</feature>
<reference evidence="5 6" key="1">
    <citation type="submission" date="2014-02" db="EMBL/GenBank/DDBJ databases">
        <title>Whole genome shotgun sequence of Rhodococcus wratislaviensis NBRC 100605.</title>
        <authorList>
            <person name="Hosoyama A."/>
            <person name="Tsuchikane K."/>
            <person name="Yoshida I."/>
            <person name="Ohji S."/>
            <person name="Ichikawa N."/>
            <person name="Yamazoe A."/>
            <person name="Fujita N."/>
        </authorList>
    </citation>
    <scope>NUCLEOTIDE SEQUENCE [LARGE SCALE GENOMIC DNA]</scope>
    <source>
        <strain evidence="5 6">NBRC 100605</strain>
    </source>
</reference>
<evidence type="ECO:0008006" key="7">
    <source>
        <dbReference type="Google" id="ProtNLM"/>
    </source>
</evidence>
<dbReference type="PANTHER" id="PTHR45766:SF6">
    <property type="entry name" value="SWI_SNF-RELATED MATRIX-ASSOCIATED ACTIN-DEPENDENT REGULATOR OF CHROMATIN SUBFAMILY A-LIKE PROTEIN 1"/>
    <property type="match status" value="1"/>
</dbReference>
<dbReference type="SUPFAM" id="SSF52540">
    <property type="entry name" value="P-loop containing nucleoside triphosphate hydrolases"/>
    <property type="match status" value="1"/>
</dbReference>
<sequence length="1136" mass="126991">MPDDIVRCPQCGAPMTQRFADRGPRAGTIFLGCTRFPACRGNLAADGTAATSTPRTTRKKATPPGSPTKKQAPLNAGDLIVSSENNFGVGKAVGRQGDKVVLEYFDNPGQAPEERLRRAVSARSMRRFKLDQEVRAFWHTELGWLSGRLDEINENRDILVRTRDGAQFLPERDVYIRWDRPLHDPVGFGEAGLMESPYLSELRRPFMHHVLRQRAASHGMGGALASSIELHPHQLDAARRVLEDPIQRYLLADEVGLGKTIEAGIVIRQTLQDYPASTVQLILPPFLIEQWRRELDTKFGIRDFRGDRIRIARDDRPDEWAPTDLLVVDEAHNLARLRTSATPDLRRRYAKLADVALASPRLLLLSATPVLHNEEIFLGMLRLLDPALYGQATVDEVREKVASRATLGRTFMALKPSLPASVINRRLDEVRKVLADDDQVQALVDTVQTAVTVQDKQAVTAAIDELHAHVSEVHRVHRRMIRTRRTEGLLSGYRVQGRTEPKPFSLDSELLRVASNLLDEWRQYAVASTETGQLAVEEAGRLFAEACALLLDPHALADWARRRRDDADSDDEAEVLERIEYTLRTGDRRVVVSAPLADHLSYQVSAGERVVIFCPTTSLAEELAQEIGAILGDRIVTLHLESMDPANAEASIRMFEDDGLDARILVCDKSAEEGRNLQMADVVVHVGLPSEVNRLEQRIGRTDRWTGNREAQGVRCLRVTSADDSDQCDVLWGEIVQHGFEVFTKSVASLQHAVEKLTAHTWEALFLEGADVKERVIQDIDDQLAAELDNVREQDSLDSREAPTDSRSIFAQITGSEVEEQSFAEVADNLFVRDGAAGNIRLTPAGSPRTYIGSYRITKEKSAEPPLIPLWRLRRDFVPMEGQAGTFRREISVAKPGVRLYRYGSPFIDAVSDFVWNDDRGRAFGMWRYHPDWEYEELVAYRFDFHVEADLPAASSLSAVADESHAIRRRADSLFPPTIETVWIDVTGEVISDPATLAILGQRYRKPQVPGEAGDFSINIRRLQRAFRVVPKSLWRDEWRAAESAAQDAVLGLERVRDRIATGSSLCAEDSRTRLRQLALREQYASPDEATALASERAVESDMSQTLTAAIANPSLRLDSTGIMIVAGYSIEDPTE</sequence>
<dbReference type="AlphaFoldDB" id="X0QBG1"/>
<dbReference type="PROSITE" id="PS51192">
    <property type="entry name" value="HELICASE_ATP_BIND_1"/>
    <property type="match status" value="1"/>
</dbReference>
<dbReference type="PANTHER" id="PTHR45766">
    <property type="entry name" value="DNA ANNEALING HELICASE AND ENDONUCLEASE ZRANB3 FAMILY MEMBER"/>
    <property type="match status" value="1"/>
</dbReference>
<keyword evidence="1" id="KW-0378">Hydrolase</keyword>
<evidence type="ECO:0000256" key="1">
    <source>
        <dbReference type="ARBA" id="ARBA00022801"/>
    </source>
</evidence>
<organism evidence="5 6">
    <name type="scientific">Rhodococcus wratislaviensis NBRC 100605</name>
    <dbReference type="NCBI Taxonomy" id="1219028"/>
    <lineage>
        <taxon>Bacteria</taxon>
        <taxon>Bacillati</taxon>
        <taxon>Actinomycetota</taxon>
        <taxon>Actinomycetes</taxon>
        <taxon>Mycobacteriales</taxon>
        <taxon>Nocardiaceae</taxon>
        <taxon>Rhodococcus</taxon>
    </lineage>
</organism>
<dbReference type="SUPFAM" id="SSF57783">
    <property type="entry name" value="Zinc beta-ribbon"/>
    <property type="match status" value="1"/>
</dbReference>
<evidence type="ECO:0000259" key="4">
    <source>
        <dbReference type="PROSITE" id="PS51194"/>
    </source>
</evidence>
<proteinExistence type="predicted"/>
<dbReference type="Gene3D" id="3.40.50.10810">
    <property type="entry name" value="Tandem AAA-ATPase domain"/>
    <property type="match status" value="2"/>
</dbReference>
<dbReference type="InterPro" id="IPR014001">
    <property type="entry name" value="Helicase_ATP-bd"/>
</dbReference>
<dbReference type="SMART" id="SM00490">
    <property type="entry name" value="HELICc"/>
    <property type="match status" value="1"/>
</dbReference>
<dbReference type="GO" id="GO:0016787">
    <property type="term" value="F:hydrolase activity"/>
    <property type="evidence" value="ECO:0007669"/>
    <property type="project" value="UniProtKB-KW"/>
</dbReference>
<feature type="region of interest" description="Disordered" evidence="2">
    <location>
        <begin position="46"/>
        <end position="73"/>
    </location>
</feature>
<keyword evidence="6" id="KW-1185">Reference proteome</keyword>
<dbReference type="InterPro" id="IPR001650">
    <property type="entry name" value="Helicase_C-like"/>
</dbReference>
<dbReference type="PROSITE" id="PS51194">
    <property type="entry name" value="HELICASE_CTER"/>
    <property type="match status" value="1"/>
</dbReference>
<feature type="domain" description="Helicase ATP-binding" evidence="3">
    <location>
        <begin position="240"/>
        <end position="387"/>
    </location>
</feature>
<accession>X0QBG1</accession>
<dbReference type="NCBIfam" id="NF041062">
    <property type="entry name" value="DpdE"/>
    <property type="match status" value="1"/>
</dbReference>
<evidence type="ECO:0000259" key="3">
    <source>
        <dbReference type="PROSITE" id="PS51192"/>
    </source>
</evidence>
<evidence type="ECO:0000313" key="5">
    <source>
        <dbReference type="EMBL" id="GAF48271.1"/>
    </source>
</evidence>
<dbReference type="InterPro" id="IPR038718">
    <property type="entry name" value="SNF2-like_sf"/>
</dbReference>
<dbReference type="InterPro" id="IPR027417">
    <property type="entry name" value="P-loop_NTPase"/>
</dbReference>
<dbReference type="Pfam" id="PF00271">
    <property type="entry name" value="Helicase_C"/>
    <property type="match status" value="1"/>
</dbReference>
<dbReference type="SMART" id="SM00487">
    <property type="entry name" value="DEXDc"/>
    <property type="match status" value="1"/>
</dbReference>
<dbReference type="Gene3D" id="3.30.65.10">
    <property type="entry name" value="Bacterial Topoisomerase I, domain 1"/>
    <property type="match status" value="1"/>
</dbReference>
<dbReference type="CDD" id="cd18793">
    <property type="entry name" value="SF2_C_SNF"/>
    <property type="match status" value="1"/>
</dbReference>
<evidence type="ECO:0000313" key="6">
    <source>
        <dbReference type="Proteomes" id="UP000019491"/>
    </source>
</evidence>
<gene>
    <name evidence="5" type="ORF">RW1_051_00350</name>
</gene>
<dbReference type="Proteomes" id="UP000019491">
    <property type="component" value="Unassembled WGS sequence"/>
</dbReference>
<evidence type="ECO:0000256" key="2">
    <source>
        <dbReference type="SAM" id="MobiDB-lite"/>
    </source>
</evidence>
<dbReference type="InterPro" id="IPR049730">
    <property type="entry name" value="SNF2/RAD54-like_C"/>
</dbReference>
<dbReference type="EMBL" id="BAWF01000051">
    <property type="protein sequence ID" value="GAF48271.1"/>
    <property type="molecule type" value="Genomic_DNA"/>
</dbReference>